<evidence type="ECO:0008006" key="4">
    <source>
        <dbReference type="Google" id="ProtNLM"/>
    </source>
</evidence>
<reference evidence="2 3" key="1">
    <citation type="journal article" date="2019" name="Int. J. Syst. Evol. Microbiol.">
        <title>The Global Catalogue of Microorganisms (GCM) 10K type strain sequencing project: providing services to taxonomists for standard genome sequencing and annotation.</title>
        <authorList>
            <consortium name="The Broad Institute Genomics Platform"/>
            <consortium name="The Broad Institute Genome Sequencing Center for Infectious Disease"/>
            <person name="Wu L."/>
            <person name="Ma J."/>
        </authorList>
    </citation>
    <scope>NUCLEOTIDE SEQUENCE [LARGE SCALE GENOMIC DNA]</scope>
    <source>
        <strain evidence="2 3">JCM 16082</strain>
    </source>
</reference>
<gene>
    <name evidence="2" type="ORF">GCM10009117_04090</name>
</gene>
<organism evidence="2 3">
    <name type="scientific">Gangjinia marincola</name>
    <dbReference type="NCBI Taxonomy" id="578463"/>
    <lineage>
        <taxon>Bacteria</taxon>
        <taxon>Pseudomonadati</taxon>
        <taxon>Bacteroidota</taxon>
        <taxon>Flavobacteriia</taxon>
        <taxon>Flavobacteriales</taxon>
        <taxon>Flavobacteriaceae</taxon>
        <taxon>Gangjinia</taxon>
    </lineage>
</organism>
<keyword evidence="1" id="KW-1133">Transmembrane helix</keyword>
<evidence type="ECO:0000313" key="3">
    <source>
        <dbReference type="Proteomes" id="UP001500507"/>
    </source>
</evidence>
<name>A0ABN1MDX3_9FLAO</name>
<accession>A0ABN1MDX3</accession>
<dbReference type="Proteomes" id="UP001500507">
    <property type="component" value="Unassembled WGS sequence"/>
</dbReference>
<evidence type="ECO:0000313" key="2">
    <source>
        <dbReference type="EMBL" id="GAA0871263.1"/>
    </source>
</evidence>
<comment type="caution">
    <text evidence="2">The sequence shown here is derived from an EMBL/GenBank/DDBJ whole genome shotgun (WGS) entry which is preliminary data.</text>
</comment>
<dbReference type="EMBL" id="BAAAFG010000002">
    <property type="protein sequence ID" value="GAA0871263.1"/>
    <property type="molecule type" value="Genomic_DNA"/>
</dbReference>
<sequence length="57" mass="6477">MGNLSDKTELLIIGIGLVVLFFAVIANSRKNNTSIRNRKTRKFGERIAKRKGREEES</sequence>
<feature type="transmembrane region" description="Helical" evidence="1">
    <location>
        <begin position="12"/>
        <end position="29"/>
    </location>
</feature>
<evidence type="ECO:0000256" key="1">
    <source>
        <dbReference type="SAM" id="Phobius"/>
    </source>
</evidence>
<proteinExistence type="predicted"/>
<keyword evidence="1" id="KW-0472">Membrane</keyword>
<keyword evidence="1" id="KW-0812">Transmembrane</keyword>
<keyword evidence="3" id="KW-1185">Reference proteome</keyword>
<protein>
    <recommendedName>
        <fullName evidence="4">LPXTG cell wall anchor domain-containing protein</fullName>
    </recommendedName>
</protein>
<dbReference type="RefSeq" id="WP_343763190.1">
    <property type="nucleotide sequence ID" value="NZ_BAAAFG010000002.1"/>
</dbReference>